<dbReference type="EMBL" id="CAXDID020000828">
    <property type="protein sequence ID" value="CAL6114789.1"/>
    <property type="molecule type" value="Genomic_DNA"/>
</dbReference>
<name>A0AA86QIW7_9EUKA</name>
<organism evidence="1">
    <name type="scientific">Hexamita inflata</name>
    <dbReference type="NCBI Taxonomy" id="28002"/>
    <lineage>
        <taxon>Eukaryota</taxon>
        <taxon>Metamonada</taxon>
        <taxon>Diplomonadida</taxon>
        <taxon>Hexamitidae</taxon>
        <taxon>Hexamitinae</taxon>
        <taxon>Hexamita</taxon>
    </lineage>
</organism>
<gene>
    <name evidence="1" type="ORF">HINF_LOCUS46798</name>
    <name evidence="2" type="ORF">HINF_LOCUS78292</name>
</gene>
<reference evidence="1" key="1">
    <citation type="submission" date="2023-06" db="EMBL/GenBank/DDBJ databases">
        <authorList>
            <person name="Kurt Z."/>
        </authorList>
    </citation>
    <scope>NUCLEOTIDE SEQUENCE</scope>
</reference>
<dbReference type="EMBL" id="CATOUU010000915">
    <property type="protein sequence ID" value="CAI9959153.1"/>
    <property type="molecule type" value="Genomic_DNA"/>
</dbReference>
<keyword evidence="3" id="KW-1185">Reference proteome</keyword>
<comment type="caution">
    <text evidence="1">The sequence shown here is derived from an EMBL/GenBank/DDBJ whole genome shotgun (WGS) entry which is preliminary data.</text>
</comment>
<dbReference type="AlphaFoldDB" id="A0AA86QIW7"/>
<reference evidence="2 3" key="2">
    <citation type="submission" date="2024-07" db="EMBL/GenBank/DDBJ databases">
        <authorList>
            <person name="Akdeniz Z."/>
        </authorList>
    </citation>
    <scope>NUCLEOTIDE SEQUENCE [LARGE SCALE GENOMIC DNA]</scope>
</reference>
<dbReference type="Proteomes" id="UP001642409">
    <property type="component" value="Unassembled WGS sequence"/>
</dbReference>
<accession>A0AA86QIW7</accession>
<evidence type="ECO:0000313" key="3">
    <source>
        <dbReference type="Proteomes" id="UP001642409"/>
    </source>
</evidence>
<evidence type="ECO:0000313" key="2">
    <source>
        <dbReference type="EMBL" id="CAL6114789.1"/>
    </source>
</evidence>
<evidence type="ECO:0000313" key="1">
    <source>
        <dbReference type="EMBL" id="CAI9959153.1"/>
    </source>
</evidence>
<protein>
    <submittedName>
        <fullName evidence="2">Hypothetical_protein</fullName>
    </submittedName>
</protein>
<proteinExistence type="predicted"/>
<sequence length="209" mass="23422">MDQITIQHINNQTQNYIVNEFAPGLSKETTKRVQEVRINKLKNQVQKAGLAREEAGGHPALQAGADLAVVLSERQDELYIINIESKLTSSAPSWWRPSCRSWRSVAFGFALAVVLTWEYEGWKGKPHPAGFDANGDSAQVYSKSEIRLDSADLPFQEREARWKEATASQPSARMFQIVYYSFDSRRIANPISNLKAKTPLSLLVCGNVP</sequence>